<dbReference type="InterPro" id="IPR020845">
    <property type="entry name" value="AMP-binding_CS"/>
</dbReference>
<sequence length="724" mass="80430">MDFTQTPRKLWEHPDPQSTAMWAFMQDANAKYGLNMQDFPALYKWSCSNRNQFWSLVWETMPLIHSGSYTQPVDESIPVSQLPAWFAGIQLNWAENFLWSRSVNDAPGTRTQLNKEDSKIALTEVREGNTEVRHMTWAELRRRVAELATAMQERGVGRGDRVVMVGAHSATTLIVFLAATWLGGLFSSSSTDMGAGGLLQRTAQIDPKYVFFDDGALYNGKIFDLRDKIQGVMEGLQECPSFKKVVVVQRFKRQPFPTGHIANTERLEDFILSKGCKQPPPMVRIGFQDPMVVYYSSGTTGIPKAIVHGVGPLLISTKKEGILHKGTTPDDVGLQFTTTGWIMYLSSVTQLLLGSRAVLYDGSPFVPDPTVLLKVAEQQGVTTLGLSPRWMTELMKKGISPRRVADLSKLRKVVSTGMVLPDRMFDWFYDEAFPPEVQLANISGGTDIVRYLDGTVNFFFFWVSSTRTLTTQQAGCFVLENPLTPVHVGGCVGGSLGVPIAVYDHDLPDGSEGKPLPVGQAGDLVATAAFPNVPLFLWNDDTPPPGKKYRGAYFDRFNEAWAQGDFCVVHPKTGGVLMLGRSDGVLNPSGIRFGSSDIYAVLERCFPAEVAESLCVGQRRPSDLDERVVLFLVMKQGRTLDKKMVRSIKDTIARELTKRHVPRYVFQVPEIPVTVNGKKVELPVKSIISGKTVKPSGTLLNPGSLEFFYRFQKLEELEEPLAKL</sequence>
<evidence type="ECO:0000256" key="1">
    <source>
        <dbReference type="SAM" id="Phobius"/>
    </source>
</evidence>
<feature type="domain" description="AMP-binding enzyme C-terminal" evidence="3">
    <location>
        <begin position="609"/>
        <end position="678"/>
    </location>
</feature>
<dbReference type="Gene3D" id="3.30.300.30">
    <property type="match status" value="1"/>
</dbReference>
<keyword evidence="1" id="KW-1133">Transmembrane helix</keyword>
<dbReference type="InterPro" id="IPR025110">
    <property type="entry name" value="AMP-bd_C"/>
</dbReference>
<evidence type="ECO:0000259" key="2">
    <source>
        <dbReference type="Pfam" id="PF00501"/>
    </source>
</evidence>
<dbReference type="AlphaFoldDB" id="E9DWS6"/>
<protein>
    <submittedName>
        <fullName evidence="4">Acetoacetyl-CoA synthase</fullName>
    </submittedName>
</protein>
<dbReference type="Pfam" id="PF13193">
    <property type="entry name" value="AMP-binding_C"/>
    <property type="match status" value="1"/>
</dbReference>
<dbReference type="PANTHER" id="PTHR42921">
    <property type="entry name" value="ACETOACETYL-COA SYNTHETASE"/>
    <property type="match status" value="1"/>
</dbReference>
<dbReference type="GO" id="GO:0030729">
    <property type="term" value="F:acetoacetate-CoA ligase activity"/>
    <property type="evidence" value="ECO:0007669"/>
    <property type="project" value="TreeGrafter"/>
</dbReference>
<reference evidence="4 5" key="1">
    <citation type="journal article" date="2011" name="PLoS Genet.">
        <title>Genome sequencing and comparative transcriptomics of the model entomopathogenic fungi Metarhizium anisopliae and M. acridum.</title>
        <authorList>
            <person name="Gao Q."/>
            <person name="Jin K."/>
            <person name="Ying S.H."/>
            <person name="Zhang Y."/>
            <person name="Xiao G."/>
            <person name="Shang Y."/>
            <person name="Duan Z."/>
            <person name="Hu X."/>
            <person name="Xie X.Q."/>
            <person name="Zhou G."/>
            <person name="Peng G."/>
            <person name="Luo Z."/>
            <person name="Huang W."/>
            <person name="Wang B."/>
            <person name="Fang W."/>
            <person name="Wang S."/>
            <person name="Zhong Y."/>
            <person name="Ma L.J."/>
            <person name="St Leger R.J."/>
            <person name="Zhao G.P."/>
            <person name="Pei Y."/>
            <person name="Feng M.G."/>
            <person name="Xia Y."/>
            <person name="Wang C."/>
        </authorList>
    </citation>
    <scope>NUCLEOTIDE SEQUENCE [LARGE SCALE GENOMIC DNA]</scope>
    <source>
        <strain evidence="4 5">CQMa 102</strain>
    </source>
</reference>
<name>E9DWS6_METAQ</name>
<dbReference type="GeneID" id="19246385"/>
<keyword evidence="1" id="KW-0472">Membrane</keyword>
<evidence type="ECO:0000313" key="4">
    <source>
        <dbReference type="EMBL" id="EFY91789.1"/>
    </source>
</evidence>
<dbReference type="InParanoid" id="E9DWS6"/>
<accession>E9DWS6</accession>
<dbReference type="HOGENOM" id="CLU_000022_3_3_1"/>
<dbReference type="SUPFAM" id="SSF56801">
    <property type="entry name" value="Acetyl-CoA synthetase-like"/>
    <property type="match status" value="1"/>
</dbReference>
<keyword evidence="1" id="KW-0812">Transmembrane</keyword>
<dbReference type="PANTHER" id="PTHR42921:SF4">
    <property type="entry name" value="ACETOACETYL-COA SYNTHASE (AFU_ORTHOLOGUE AFUA_8G04770)"/>
    <property type="match status" value="1"/>
</dbReference>
<organism evidence="5">
    <name type="scientific">Metarhizium acridum (strain CQMa 102)</name>
    <dbReference type="NCBI Taxonomy" id="655827"/>
    <lineage>
        <taxon>Eukaryota</taxon>
        <taxon>Fungi</taxon>
        <taxon>Dikarya</taxon>
        <taxon>Ascomycota</taxon>
        <taxon>Pezizomycotina</taxon>
        <taxon>Sordariomycetes</taxon>
        <taxon>Hypocreomycetidae</taxon>
        <taxon>Hypocreales</taxon>
        <taxon>Clavicipitaceae</taxon>
        <taxon>Metarhizium</taxon>
    </lineage>
</organism>
<dbReference type="InterPro" id="IPR000873">
    <property type="entry name" value="AMP-dep_synth/lig_dom"/>
</dbReference>
<dbReference type="OMA" id="TGWIMYM"/>
<dbReference type="Proteomes" id="UP000002499">
    <property type="component" value="Unassembled WGS sequence"/>
</dbReference>
<dbReference type="PROSITE" id="PS00455">
    <property type="entry name" value="AMP_BINDING"/>
    <property type="match status" value="1"/>
</dbReference>
<dbReference type="STRING" id="655827.E9DWS6"/>
<feature type="transmembrane region" description="Helical" evidence="1">
    <location>
        <begin position="162"/>
        <end position="183"/>
    </location>
</feature>
<gene>
    <name evidence="4" type="ORF">MAC_02074</name>
</gene>
<feature type="domain" description="AMP-dependent synthetase/ligase" evidence="2">
    <location>
        <begin position="112"/>
        <end position="525"/>
    </location>
</feature>
<dbReference type="InterPro" id="IPR045851">
    <property type="entry name" value="AMP-bd_C_sf"/>
</dbReference>
<keyword evidence="5" id="KW-1185">Reference proteome</keyword>
<evidence type="ECO:0000259" key="3">
    <source>
        <dbReference type="Pfam" id="PF13193"/>
    </source>
</evidence>
<proteinExistence type="predicted"/>
<dbReference type="OrthoDB" id="10253869at2759"/>
<dbReference type="Pfam" id="PF00501">
    <property type="entry name" value="AMP-binding"/>
    <property type="match status" value="1"/>
</dbReference>
<dbReference type="eggNOG" id="KOG1175">
    <property type="taxonomic scope" value="Eukaryota"/>
</dbReference>
<dbReference type="KEGG" id="maw:19246385"/>
<dbReference type="InterPro" id="IPR042099">
    <property type="entry name" value="ANL_N_sf"/>
</dbReference>
<dbReference type="EMBL" id="GL698479">
    <property type="protein sequence ID" value="EFY91789.1"/>
    <property type="molecule type" value="Genomic_DNA"/>
</dbReference>
<dbReference type="Gene3D" id="3.40.50.12780">
    <property type="entry name" value="N-terminal domain of ligase-like"/>
    <property type="match status" value="1"/>
</dbReference>
<evidence type="ECO:0000313" key="5">
    <source>
        <dbReference type="Proteomes" id="UP000002499"/>
    </source>
</evidence>